<keyword evidence="2" id="KW-0472">Membrane</keyword>
<feature type="transmembrane region" description="Helical" evidence="2">
    <location>
        <begin position="39"/>
        <end position="60"/>
    </location>
</feature>
<name>A0AAV1QLK9_SCOSC</name>
<evidence type="ECO:0000256" key="2">
    <source>
        <dbReference type="SAM" id="Phobius"/>
    </source>
</evidence>
<proteinExistence type="predicted"/>
<evidence type="ECO:0000256" key="1">
    <source>
        <dbReference type="SAM" id="MobiDB-lite"/>
    </source>
</evidence>
<dbReference type="AlphaFoldDB" id="A0AAV1QLK9"/>
<evidence type="ECO:0000313" key="3">
    <source>
        <dbReference type="EMBL" id="CAK6983566.1"/>
    </source>
</evidence>
<comment type="caution">
    <text evidence="3">The sequence shown here is derived from an EMBL/GenBank/DDBJ whole genome shotgun (WGS) entry which is preliminary data.</text>
</comment>
<evidence type="ECO:0000313" key="4">
    <source>
        <dbReference type="Proteomes" id="UP001314229"/>
    </source>
</evidence>
<dbReference type="Proteomes" id="UP001314229">
    <property type="component" value="Unassembled WGS sequence"/>
</dbReference>
<sequence>MLLEEKDFIISNELLALYEHGLGIVFEVKKKPKFCIDALICFIIGALQVLAGILVCAFSFGTASQIGLGLINEGVSDMISGIEGMIKGAFDWVEWAISKSISIGMSLLTAGFSAIKKAVTAVYKVTKSLLNGTKTFRSVATDIIKSGKHMFSSIKGTTQSAMSSIGKEAFGSAMKKMTSSTVLKQNLKHAAKYTAKEITKQAVSKSLNYAVDAGLKAIFENILSSAFKDVVTSAVKQNRDLVKAITDFICSQVPKAALQKENFKIGKSNEEEMNKAIAALTEEVIPDLMMDCTTVHEVIGKLTEVCNGATELMDKAKLSGVVQGVNISLKVAEYSTRFIEILNSVPTKKVIDETFVPKLLRDMEELQQDAVKYNQDGRHNLPDVQRVKDKILCTVADSVSQSFIKACSGHMTSFLTNTFKSELTSATGKAVGKVMDRHKTQSFFDDQRQKHNMRAASRKTEKSLTETEKKDLMNYMEDISNVDHPATDFDIIVLTKSGLLKGKGISLNAVDEHGNKLSEDHYKGTDESAGNITLQLTKRAEELQPPEPQPQAYSGHFDIVQDDGTVVKVNSENQNSLYHAVVQATGSDPSDPKAAAMKLREKVKNEVQENLAAYAPTLKLQKGYDETHKNPGKYAITGEAKPDHPELLTNEEYSKSISSIKTDECDNIRSYKLGYVGEYKRLLDARTFDNNSGTVNADHIPHKDSVDQAWNRIKDKPELQEQLKNRNPKLYEMIEGIKDDNNGRNLIAMEVLAKDHQCVLTIGKNQHAKKSRELIARSLVSGDVERALKQSMILAHPVTSQELLADLGEARRPPHNLMSQEGTRGYYKAGFTNLVTAYSRQGLIDQNQKEQMMEWPPYQQQMVLLTSPSGCVSCGHLTDKITDLEGRMSTLHQIQIQRAERLMDTIIFGSAQTDTHCTQVPDVTGQCTAAEDVGTASPPNPVDTTHCPAADSPPLATVPDNSWIRLGAKPKALASFMPTHPQPWSLVGAHRRKGKGSSHAPPPA</sequence>
<dbReference type="EMBL" id="CAWUFR010001370">
    <property type="protein sequence ID" value="CAK6983566.1"/>
    <property type="molecule type" value="Genomic_DNA"/>
</dbReference>
<protein>
    <submittedName>
        <fullName evidence="3">Uncharacterized protein LOC122981724</fullName>
    </submittedName>
</protein>
<keyword evidence="2" id="KW-0812">Transmembrane</keyword>
<gene>
    <name evidence="3" type="ORF">FSCOSCO3_A018203</name>
</gene>
<keyword evidence="4" id="KW-1185">Reference proteome</keyword>
<feature type="region of interest" description="Disordered" evidence="1">
    <location>
        <begin position="935"/>
        <end position="956"/>
    </location>
</feature>
<reference evidence="3 4" key="1">
    <citation type="submission" date="2024-01" db="EMBL/GenBank/DDBJ databases">
        <authorList>
            <person name="Alioto T."/>
            <person name="Alioto T."/>
            <person name="Gomez Garrido J."/>
        </authorList>
    </citation>
    <scope>NUCLEOTIDE SEQUENCE [LARGE SCALE GENOMIC DNA]</scope>
</reference>
<keyword evidence="2" id="KW-1133">Transmembrane helix</keyword>
<organism evidence="3 4">
    <name type="scientific">Scomber scombrus</name>
    <name type="common">Atlantic mackerel</name>
    <name type="synonym">Scomber vernalis</name>
    <dbReference type="NCBI Taxonomy" id="13677"/>
    <lineage>
        <taxon>Eukaryota</taxon>
        <taxon>Metazoa</taxon>
        <taxon>Chordata</taxon>
        <taxon>Craniata</taxon>
        <taxon>Vertebrata</taxon>
        <taxon>Euteleostomi</taxon>
        <taxon>Actinopterygii</taxon>
        <taxon>Neopterygii</taxon>
        <taxon>Teleostei</taxon>
        <taxon>Neoteleostei</taxon>
        <taxon>Acanthomorphata</taxon>
        <taxon>Pelagiaria</taxon>
        <taxon>Scombriformes</taxon>
        <taxon>Scombridae</taxon>
        <taxon>Scomber</taxon>
    </lineage>
</organism>
<accession>A0AAV1QLK9</accession>